<dbReference type="HOGENOM" id="CLU_2797343_0_0_1"/>
<sequence>MKKFSGPPLVPGLLLSPWVCTTEWDSETRPPKVSMLSGNQSCGSTLEDSPDLVSALDAYLEDSHPGLV</sequence>
<protein>
    <submittedName>
        <fullName evidence="1">Uncharacterized protein</fullName>
    </submittedName>
</protein>
<evidence type="ECO:0000313" key="1">
    <source>
        <dbReference type="EMBL" id="ERN19610.1"/>
    </source>
</evidence>
<dbReference type="Proteomes" id="UP000017836">
    <property type="component" value="Unassembled WGS sequence"/>
</dbReference>
<proteinExistence type="predicted"/>
<gene>
    <name evidence="1" type="ORF">AMTR_s00062p00132610</name>
</gene>
<dbReference type="AlphaFoldDB" id="U5DBN8"/>
<evidence type="ECO:0000313" key="2">
    <source>
        <dbReference type="Proteomes" id="UP000017836"/>
    </source>
</evidence>
<dbReference type="Gramene" id="ERN19610">
    <property type="protein sequence ID" value="ERN19610"/>
    <property type="gene ID" value="AMTR_s00062p00132610"/>
</dbReference>
<reference evidence="2" key="1">
    <citation type="journal article" date="2013" name="Science">
        <title>The Amborella genome and the evolution of flowering plants.</title>
        <authorList>
            <consortium name="Amborella Genome Project"/>
        </authorList>
    </citation>
    <scope>NUCLEOTIDE SEQUENCE [LARGE SCALE GENOMIC DNA]</scope>
</reference>
<keyword evidence="2" id="KW-1185">Reference proteome</keyword>
<organism evidence="1 2">
    <name type="scientific">Amborella trichopoda</name>
    <dbReference type="NCBI Taxonomy" id="13333"/>
    <lineage>
        <taxon>Eukaryota</taxon>
        <taxon>Viridiplantae</taxon>
        <taxon>Streptophyta</taxon>
        <taxon>Embryophyta</taxon>
        <taxon>Tracheophyta</taxon>
        <taxon>Spermatophyta</taxon>
        <taxon>Magnoliopsida</taxon>
        <taxon>Amborellales</taxon>
        <taxon>Amborellaceae</taxon>
        <taxon>Amborella</taxon>
    </lineage>
</organism>
<name>U5DBN8_AMBTC</name>
<dbReference type="EMBL" id="KI392068">
    <property type="protein sequence ID" value="ERN19610.1"/>
    <property type="molecule type" value="Genomic_DNA"/>
</dbReference>
<accession>U5DBN8</accession>